<feature type="compositionally biased region" description="Basic residues" evidence="1">
    <location>
        <begin position="70"/>
        <end position="88"/>
    </location>
</feature>
<dbReference type="SUPFAM" id="SSF52540">
    <property type="entry name" value="P-loop containing nucleoside triphosphate hydrolases"/>
    <property type="match status" value="1"/>
</dbReference>
<gene>
    <name evidence="2" type="ORF">ENY07_10820</name>
</gene>
<accession>A0A8J4HDN8</accession>
<comment type="caution">
    <text evidence="2">The sequence shown here is derived from an EMBL/GenBank/DDBJ whole genome shotgun (WGS) entry which is preliminary data.</text>
</comment>
<organism evidence="2">
    <name type="scientific">Acidicaldus sp</name>
    <dbReference type="NCBI Taxonomy" id="1872105"/>
    <lineage>
        <taxon>Bacteria</taxon>
        <taxon>Pseudomonadati</taxon>
        <taxon>Pseudomonadota</taxon>
        <taxon>Alphaproteobacteria</taxon>
        <taxon>Acetobacterales</taxon>
        <taxon>Acetobacteraceae</taxon>
        <taxon>Acidicaldus</taxon>
    </lineage>
</organism>
<dbReference type="AlphaFoldDB" id="A0A8J4HDN8"/>
<protein>
    <submittedName>
        <fullName evidence="2">Uncharacterized protein</fullName>
    </submittedName>
</protein>
<feature type="compositionally biased region" description="Basic and acidic residues" evidence="1">
    <location>
        <begin position="18"/>
        <end position="28"/>
    </location>
</feature>
<evidence type="ECO:0000256" key="1">
    <source>
        <dbReference type="SAM" id="MobiDB-lite"/>
    </source>
</evidence>
<reference evidence="2" key="1">
    <citation type="journal article" date="2020" name="mSystems">
        <title>Genome- and Community-Level Interaction Insights into Carbon Utilization and Element Cycling Functions of Hydrothermarchaeota in Hydrothermal Sediment.</title>
        <authorList>
            <person name="Zhou Z."/>
            <person name="Liu Y."/>
            <person name="Xu W."/>
            <person name="Pan J."/>
            <person name="Luo Z.H."/>
            <person name="Li M."/>
        </authorList>
    </citation>
    <scope>NUCLEOTIDE SEQUENCE</scope>
    <source>
        <strain evidence="2">SpSt-997</strain>
    </source>
</reference>
<dbReference type="InterPro" id="IPR027417">
    <property type="entry name" value="P-loop_NTPase"/>
</dbReference>
<evidence type="ECO:0000313" key="2">
    <source>
        <dbReference type="EMBL" id="HGC43696.1"/>
    </source>
</evidence>
<feature type="region of interest" description="Disordered" evidence="1">
    <location>
        <begin position="496"/>
        <end position="520"/>
    </location>
</feature>
<dbReference type="Pfam" id="PF13481">
    <property type="entry name" value="AAA_25"/>
    <property type="match status" value="1"/>
</dbReference>
<dbReference type="EMBL" id="DTQM01000206">
    <property type="protein sequence ID" value="HGC43696.1"/>
    <property type="molecule type" value="Genomic_DNA"/>
</dbReference>
<feature type="compositionally biased region" description="Basic residues" evidence="1">
    <location>
        <begin position="95"/>
        <end position="105"/>
    </location>
</feature>
<proteinExistence type="predicted"/>
<feature type="region of interest" description="Disordered" evidence="1">
    <location>
        <begin position="1"/>
        <end position="108"/>
    </location>
</feature>
<name>A0A8J4HDN8_9PROT</name>
<dbReference type="Gene3D" id="3.40.50.300">
    <property type="entry name" value="P-loop containing nucleotide triphosphate hydrolases"/>
    <property type="match status" value="1"/>
</dbReference>
<sequence>MLESITNNAGAHPGGDAHAAKTHLDRTQRPRPQTRPRRGALLGRDRPRLRRQPQRGDRARAENRRDPRPARPRPRPPPRSRPLGRRPPARLGPAHGKHPARRKRLSAAGFRVRQAGGTGLAPGWEFWPAEPLLAIPAALPAPGAIAPRPWLYGTALVAGFVSVLVAPGGVGKSALAIAEALALATGRPLLGERVHHATPVWLLNLEDPMDELNRRVAACMLHHGLTREEVFGRLFLHSGRTRRLVMAEETPDRSVIFPDQEGVIAAARAGGIGCIIVDPFVKSHHLEENSNAHMDAAATAWAEVAEATGAAVLLIHHVRKGAGLDVEAARGAKALTDAARIAQILSPMSAEEAGEIGIPEAERWRHVRLDDVKTNLAPRAAKAAWYRLESVALGNATPAYPKGDWVAAIARFRPATVWARLSPEDCNQALDLIAAGPEAGLLYAAHRRGLGAARWAGRVLIERFALTEAQAAQVIGTWLEHGLLYETEYRDPAQRKQRQGVRVMDAKRPGARGANATTGA</sequence>
<feature type="compositionally biased region" description="Basic and acidic residues" evidence="1">
    <location>
        <begin position="54"/>
        <end position="69"/>
    </location>
</feature>